<proteinExistence type="predicted"/>
<sequence length="380" mass="40708">MNQELQTLAEKLQASCHQLVDTPLVIGFDAFVDESMRIVGERRSPETYTAMSTIADFGNWASASAGRSGSREFVCEEIVAGGCAVNMGDGIASLGFPLNAFTGVGTPEHPAFKPFTSKCVAVDSLGMEPGRALVTEFDDGKLMFCSFSHFAKFTPDYLREQLASSGFIQACEQAQGIAITSWSVYPYMTDCWKFLTEEALAGLTHRPRFFFDLADPASRSKTDLAGMIEALKGFERIGDVTLSVNGNEANQLAGVLGLDGADESPQRLQQLASALRDRIGIHEVSIHLIKGAATATAGECAYVAGPYCAKPKRSVGAGDRFNAGFFAAGALGMGAVERLQLASASSGFFVRNARSANWSELIRFVQDWAAGSFEIEGAHE</sequence>
<dbReference type="InterPro" id="IPR029056">
    <property type="entry name" value="Ribokinase-like"/>
</dbReference>
<dbReference type="Gene3D" id="3.40.1190.20">
    <property type="match status" value="1"/>
</dbReference>
<accession>D5EMH9</accession>
<protein>
    <submittedName>
        <fullName evidence="1">Uncharacterized protein</fullName>
    </submittedName>
</protein>
<dbReference type="RefSeq" id="WP_013042110.1">
    <property type="nucleotide sequence ID" value="NC_014008.1"/>
</dbReference>
<gene>
    <name evidence="1" type="ordered locus">Caka_0360</name>
</gene>
<evidence type="ECO:0000313" key="1">
    <source>
        <dbReference type="EMBL" id="ADE53385.1"/>
    </source>
</evidence>
<evidence type="ECO:0000313" key="2">
    <source>
        <dbReference type="Proteomes" id="UP000000925"/>
    </source>
</evidence>
<name>D5EMH9_CORAD</name>
<dbReference type="OrthoDB" id="787163at2"/>
<dbReference type="HOGENOM" id="CLU_061377_0_0_0"/>
<reference evidence="1 2" key="1">
    <citation type="journal article" date="2010" name="Stand. Genomic Sci.">
        <title>Complete genome sequence of Coraliomargarita akajimensis type strain (04OKA010-24).</title>
        <authorList>
            <person name="Mavromatis K."/>
            <person name="Abt B."/>
            <person name="Brambilla E."/>
            <person name="Lapidus A."/>
            <person name="Copeland A."/>
            <person name="Deshpande S."/>
            <person name="Nolan M."/>
            <person name="Lucas S."/>
            <person name="Tice H."/>
            <person name="Cheng J.F."/>
            <person name="Han C."/>
            <person name="Detter J.C."/>
            <person name="Woyke T."/>
            <person name="Goodwin L."/>
            <person name="Pitluck S."/>
            <person name="Held B."/>
            <person name="Brettin T."/>
            <person name="Tapia R."/>
            <person name="Ivanova N."/>
            <person name="Mikhailova N."/>
            <person name="Pati A."/>
            <person name="Liolios K."/>
            <person name="Chen A."/>
            <person name="Palaniappan K."/>
            <person name="Land M."/>
            <person name="Hauser L."/>
            <person name="Chang Y.J."/>
            <person name="Jeffries C.D."/>
            <person name="Rohde M."/>
            <person name="Goker M."/>
            <person name="Bristow J."/>
            <person name="Eisen J.A."/>
            <person name="Markowitz V."/>
            <person name="Hugenholtz P."/>
            <person name="Klenk H.P."/>
            <person name="Kyrpides N.C."/>
        </authorList>
    </citation>
    <scope>NUCLEOTIDE SEQUENCE [LARGE SCALE GENOMIC DNA]</scope>
    <source>
        <strain evidence="2">DSM 45221 / IAM 15411 / JCM 23193 / KCTC 12865</strain>
    </source>
</reference>
<organism evidence="1 2">
    <name type="scientific">Coraliomargarita akajimensis (strain DSM 45221 / IAM 15411 / JCM 23193 / KCTC 12865 / 04OKA010-24)</name>
    <dbReference type="NCBI Taxonomy" id="583355"/>
    <lineage>
        <taxon>Bacteria</taxon>
        <taxon>Pseudomonadati</taxon>
        <taxon>Verrucomicrobiota</taxon>
        <taxon>Opitutia</taxon>
        <taxon>Puniceicoccales</taxon>
        <taxon>Coraliomargaritaceae</taxon>
        <taxon>Coraliomargarita</taxon>
    </lineage>
</organism>
<dbReference type="eggNOG" id="COG0524">
    <property type="taxonomic scope" value="Bacteria"/>
</dbReference>
<keyword evidence="2" id="KW-1185">Reference proteome</keyword>
<dbReference type="Pfam" id="PF25270">
    <property type="entry name" value="Khk"/>
    <property type="match status" value="1"/>
</dbReference>
<dbReference type="KEGG" id="caa:Caka_0360"/>
<dbReference type="EMBL" id="CP001998">
    <property type="protein sequence ID" value="ADE53385.1"/>
    <property type="molecule type" value="Genomic_DNA"/>
</dbReference>
<dbReference type="AlphaFoldDB" id="D5EMH9"/>
<dbReference type="SUPFAM" id="SSF53613">
    <property type="entry name" value="Ribokinase-like"/>
    <property type="match status" value="1"/>
</dbReference>
<dbReference type="STRING" id="583355.Caka_0360"/>
<dbReference type="InterPro" id="IPR057621">
    <property type="entry name" value="Khk_prokaryotic"/>
</dbReference>
<dbReference type="Proteomes" id="UP000000925">
    <property type="component" value="Chromosome"/>
</dbReference>
<dbReference type="GO" id="GO:0003824">
    <property type="term" value="F:catalytic activity"/>
    <property type="evidence" value="ECO:0007669"/>
    <property type="project" value="UniProtKB-ARBA"/>
</dbReference>